<dbReference type="InterPro" id="IPR012545">
    <property type="entry name" value="DUF1697"/>
</dbReference>
<name>A0A3D4V9I4_9BACT</name>
<dbReference type="PANTHER" id="PTHR36439">
    <property type="entry name" value="BLL4334 PROTEIN"/>
    <property type="match status" value="1"/>
</dbReference>
<comment type="caution">
    <text evidence="1">The sequence shown here is derived from an EMBL/GenBank/DDBJ whole genome shotgun (WGS) entry which is preliminary data.</text>
</comment>
<protein>
    <submittedName>
        <fullName evidence="1">DUF1697 domain-containing protein</fullName>
    </submittedName>
</protein>
<dbReference type="PANTHER" id="PTHR36439:SF1">
    <property type="entry name" value="DUF1697 DOMAIN-CONTAINING PROTEIN"/>
    <property type="match status" value="1"/>
</dbReference>
<evidence type="ECO:0000313" key="2">
    <source>
        <dbReference type="Proteomes" id="UP000264071"/>
    </source>
</evidence>
<dbReference type="OMA" id="YAPDGLG"/>
<evidence type="ECO:0000313" key="1">
    <source>
        <dbReference type="EMBL" id="HCT57789.1"/>
    </source>
</evidence>
<dbReference type="EMBL" id="DPIY01000010">
    <property type="protein sequence ID" value="HCT57789.1"/>
    <property type="molecule type" value="Genomic_DNA"/>
</dbReference>
<dbReference type="Proteomes" id="UP000264071">
    <property type="component" value="Unassembled WGS sequence"/>
</dbReference>
<dbReference type="Pfam" id="PF08002">
    <property type="entry name" value="DUF1697"/>
    <property type="match status" value="1"/>
</dbReference>
<reference evidence="1 2" key="1">
    <citation type="journal article" date="2018" name="Nat. Biotechnol.">
        <title>A standardized bacterial taxonomy based on genome phylogeny substantially revises the tree of life.</title>
        <authorList>
            <person name="Parks D.H."/>
            <person name="Chuvochina M."/>
            <person name="Waite D.W."/>
            <person name="Rinke C."/>
            <person name="Skarshewski A."/>
            <person name="Chaumeil P.A."/>
            <person name="Hugenholtz P."/>
        </authorList>
    </citation>
    <scope>NUCLEOTIDE SEQUENCE [LARGE SCALE GENOMIC DNA]</scope>
    <source>
        <strain evidence="1">UBA8844</strain>
    </source>
</reference>
<sequence length="187" mass="20362">MPESRSSLQIALLRGVNVGGGKKVPMAELRAIAESLGCTDVRSLLNSGNLVYRTRLKPDAAALSLHDGILDVLGVDSRVFVRTPAQMRQLLQENPMPEEALDNPSRFVVTVWSADVTPADLRCIAEAPTVRERFLVGAHAAYLWFPDGMSASTVYEKATRGLGDRITARNWNTMQKLLTMATDVAGP</sequence>
<dbReference type="Gene3D" id="3.30.70.1280">
    <property type="entry name" value="SP0830-like domains"/>
    <property type="match status" value="1"/>
</dbReference>
<organism evidence="1 2">
    <name type="scientific">Gemmatimonas aurantiaca</name>
    <dbReference type="NCBI Taxonomy" id="173480"/>
    <lineage>
        <taxon>Bacteria</taxon>
        <taxon>Pseudomonadati</taxon>
        <taxon>Gemmatimonadota</taxon>
        <taxon>Gemmatimonadia</taxon>
        <taxon>Gemmatimonadales</taxon>
        <taxon>Gemmatimonadaceae</taxon>
        <taxon>Gemmatimonas</taxon>
    </lineage>
</organism>
<dbReference type="SUPFAM" id="SSF160379">
    <property type="entry name" value="SP0830-like"/>
    <property type="match status" value="1"/>
</dbReference>
<dbReference type="PIRSF" id="PIRSF008502">
    <property type="entry name" value="UCP008502"/>
    <property type="match status" value="1"/>
</dbReference>
<gene>
    <name evidence="1" type="ORF">DGD08_11365</name>
</gene>
<accession>A0A3D4V9I4</accession>
<dbReference type="AlphaFoldDB" id="A0A3D4V9I4"/>
<proteinExistence type="predicted"/>